<feature type="region of interest" description="Disordered" evidence="1">
    <location>
        <begin position="385"/>
        <end position="560"/>
    </location>
</feature>
<feature type="compositionally biased region" description="Basic and acidic residues" evidence="1">
    <location>
        <begin position="268"/>
        <end position="293"/>
    </location>
</feature>
<feature type="region of interest" description="Disordered" evidence="1">
    <location>
        <begin position="131"/>
        <end position="152"/>
    </location>
</feature>
<feature type="compositionally biased region" description="Low complexity" evidence="1">
    <location>
        <begin position="449"/>
        <end position="460"/>
    </location>
</feature>
<reference evidence="2" key="1">
    <citation type="journal article" date="2020" name="Stud. Mycol.">
        <title>101 Dothideomycetes genomes: a test case for predicting lifestyles and emergence of pathogens.</title>
        <authorList>
            <person name="Haridas S."/>
            <person name="Albert R."/>
            <person name="Binder M."/>
            <person name="Bloem J."/>
            <person name="Labutti K."/>
            <person name="Salamov A."/>
            <person name="Andreopoulos B."/>
            <person name="Baker S."/>
            <person name="Barry K."/>
            <person name="Bills G."/>
            <person name="Bluhm B."/>
            <person name="Cannon C."/>
            <person name="Castanera R."/>
            <person name="Culley D."/>
            <person name="Daum C."/>
            <person name="Ezra D."/>
            <person name="Gonzalez J."/>
            <person name="Henrissat B."/>
            <person name="Kuo A."/>
            <person name="Liang C."/>
            <person name="Lipzen A."/>
            <person name="Lutzoni F."/>
            <person name="Magnuson J."/>
            <person name="Mondo S."/>
            <person name="Nolan M."/>
            <person name="Ohm R."/>
            <person name="Pangilinan J."/>
            <person name="Park H.-J."/>
            <person name="Ramirez L."/>
            <person name="Alfaro M."/>
            <person name="Sun H."/>
            <person name="Tritt A."/>
            <person name="Yoshinaga Y."/>
            <person name="Zwiers L.-H."/>
            <person name="Turgeon B."/>
            <person name="Goodwin S."/>
            <person name="Spatafora J."/>
            <person name="Crous P."/>
            <person name="Grigoriev I."/>
        </authorList>
    </citation>
    <scope>NUCLEOTIDE SEQUENCE</scope>
    <source>
        <strain evidence="2">CBS 119925</strain>
    </source>
</reference>
<evidence type="ECO:0000313" key="3">
    <source>
        <dbReference type="Proteomes" id="UP000799440"/>
    </source>
</evidence>
<protein>
    <submittedName>
        <fullName evidence="2">Uncharacterized protein</fullName>
    </submittedName>
</protein>
<feature type="compositionally biased region" description="Polar residues" evidence="1">
    <location>
        <begin position="472"/>
        <end position="485"/>
    </location>
</feature>
<organism evidence="2 3">
    <name type="scientific">Sporormia fimetaria CBS 119925</name>
    <dbReference type="NCBI Taxonomy" id="1340428"/>
    <lineage>
        <taxon>Eukaryota</taxon>
        <taxon>Fungi</taxon>
        <taxon>Dikarya</taxon>
        <taxon>Ascomycota</taxon>
        <taxon>Pezizomycotina</taxon>
        <taxon>Dothideomycetes</taxon>
        <taxon>Pleosporomycetidae</taxon>
        <taxon>Pleosporales</taxon>
        <taxon>Sporormiaceae</taxon>
        <taxon>Sporormia</taxon>
    </lineage>
</organism>
<accession>A0A6A6UWH0</accession>
<dbReference type="Proteomes" id="UP000799440">
    <property type="component" value="Unassembled WGS sequence"/>
</dbReference>
<feature type="region of interest" description="Disordered" evidence="1">
    <location>
        <begin position="346"/>
        <end position="367"/>
    </location>
</feature>
<gene>
    <name evidence="2" type="ORF">M011DRAFT_462639</name>
</gene>
<dbReference type="AlphaFoldDB" id="A0A6A6UWH0"/>
<feature type="compositionally biased region" description="Pro residues" evidence="1">
    <location>
        <begin position="133"/>
        <end position="142"/>
    </location>
</feature>
<keyword evidence="3" id="KW-1185">Reference proteome</keyword>
<evidence type="ECO:0000313" key="2">
    <source>
        <dbReference type="EMBL" id="KAF2742193.1"/>
    </source>
</evidence>
<feature type="compositionally biased region" description="Basic and acidic residues" evidence="1">
    <location>
        <begin position="400"/>
        <end position="410"/>
    </location>
</feature>
<name>A0A6A6UWH0_9PLEO</name>
<evidence type="ECO:0000256" key="1">
    <source>
        <dbReference type="SAM" id="MobiDB-lite"/>
    </source>
</evidence>
<feature type="region of interest" description="Disordered" evidence="1">
    <location>
        <begin position="35"/>
        <end position="70"/>
    </location>
</feature>
<feature type="compositionally biased region" description="Pro residues" evidence="1">
    <location>
        <begin position="488"/>
        <end position="501"/>
    </location>
</feature>
<proteinExistence type="predicted"/>
<sequence length="599" mass="64412">MAPAVLSPACRRKLSPANRHFLQCLYNLQTPERRIPTLSTLSNSPRPHRTSTQEDPEPLAHPKHPGTSSPQRLVKATCIVPTPAPPVHTAASGFHDNHIGSDTLLATPTLDCIPQTMTTFTSPAPFCHILSAPPTPGAPAPKGPRRSESHYPRPSPPCFLFPHRIVPAHGVARNTPVPSVLPANCTDTGNCLSTGHVALLAVSLLCVAAAFAWTVVAWWVHCPPASIQGKKSTVGAKGRTSGTRISDSVRNWVWECVLGGSTKKKKPIDKPSKYAPRLRNEDTETDNEVRRSGEGTSPNLRRLAGLANPASGRGGSLVELRQRTHGGHGRVGVRPRSQFVLEPVGMNDGSTRAVPPPATATAASGLSNAERMLSKSALYLRRQNRARGISTPTSILPHSTPHETAKETPKPPETPPRNSETVPHTPSPSHQTSSLVPSPLNPVRIPVESPTRSSPSSPTTIHQHPSPRRRTSTTWKTLHTIFSTGPSSPSPPAPSPPPSPFSPSSTYSPKRFQPYRTSTADLDAVEAGRRGAGWTPLGHEGSESVLRMSEENDTRRAQHRQSWITSIDDVVTRAVGKVARWTDDAGGRREEGLLLPVAE</sequence>
<dbReference type="EMBL" id="MU006613">
    <property type="protein sequence ID" value="KAF2742193.1"/>
    <property type="molecule type" value="Genomic_DNA"/>
</dbReference>
<feature type="region of interest" description="Disordered" evidence="1">
    <location>
        <begin position="262"/>
        <end position="315"/>
    </location>
</feature>
<feature type="compositionally biased region" description="Low complexity" evidence="1">
    <location>
        <begin position="423"/>
        <end position="434"/>
    </location>
</feature>